<name>A0A2M8LGU2_9BACT</name>
<evidence type="ECO:0000313" key="2">
    <source>
        <dbReference type="EMBL" id="PJE76652.1"/>
    </source>
</evidence>
<accession>A0A2M8LGU2</accession>
<reference evidence="3" key="1">
    <citation type="submission" date="2017-09" db="EMBL/GenBank/DDBJ databases">
        <title>Depth-based differentiation of microbial function through sediment-hosted aquifers and enrichment of novel symbionts in the deep terrestrial subsurface.</title>
        <authorList>
            <person name="Probst A.J."/>
            <person name="Ladd B."/>
            <person name="Jarett J.K."/>
            <person name="Geller-Mcgrath D.E."/>
            <person name="Sieber C.M.K."/>
            <person name="Emerson J.B."/>
            <person name="Anantharaman K."/>
            <person name="Thomas B.C."/>
            <person name="Malmstrom R."/>
            <person name="Stieglmeier M."/>
            <person name="Klingl A."/>
            <person name="Woyke T."/>
            <person name="Ryan C.M."/>
            <person name="Banfield J.F."/>
        </authorList>
    </citation>
    <scope>NUCLEOTIDE SEQUENCE [LARGE SCALE GENOMIC DNA]</scope>
</reference>
<gene>
    <name evidence="2" type="ORF">COV05_03660</name>
</gene>
<organism evidence="2 3">
    <name type="scientific">Candidatus Uhrbacteria bacterium CG10_big_fil_rev_8_21_14_0_10_48_16</name>
    <dbReference type="NCBI Taxonomy" id="1975038"/>
    <lineage>
        <taxon>Bacteria</taxon>
        <taxon>Candidatus Uhriibacteriota</taxon>
    </lineage>
</organism>
<keyword evidence="1" id="KW-0812">Transmembrane</keyword>
<feature type="transmembrane region" description="Helical" evidence="1">
    <location>
        <begin position="6"/>
        <end position="24"/>
    </location>
</feature>
<feature type="transmembrane region" description="Helical" evidence="1">
    <location>
        <begin position="93"/>
        <end position="114"/>
    </location>
</feature>
<comment type="caution">
    <text evidence="2">The sequence shown here is derived from an EMBL/GenBank/DDBJ whole genome shotgun (WGS) entry which is preliminary data.</text>
</comment>
<feature type="transmembrane region" description="Helical" evidence="1">
    <location>
        <begin position="36"/>
        <end position="59"/>
    </location>
</feature>
<evidence type="ECO:0000313" key="3">
    <source>
        <dbReference type="Proteomes" id="UP000231436"/>
    </source>
</evidence>
<protein>
    <submittedName>
        <fullName evidence="2">Uncharacterized protein</fullName>
    </submittedName>
</protein>
<proteinExistence type="predicted"/>
<dbReference type="EMBL" id="PFEU01000017">
    <property type="protein sequence ID" value="PJE76652.1"/>
    <property type="molecule type" value="Genomic_DNA"/>
</dbReference>
<keyword evidence="1" id="KW-0472">Membrane</keyword>
<dbReference type="Proteomes" id="UP000231436">
    <property type="component" value="Unassembled WGS sequence"/>
</dbReference>
<sequence length="117" mass="13624">MTFGSALIIGIHALIAWILIEIFVNRAHSLSRTSYLLWHYFTVIVSFAGLFWIYFFLFGTSASPFAVTMVGMGFVLFFELVVFRFLYSGERWFLNWVDWILPIFLATTTIYVVASLW</sequence>
<feature type="transmembrane region" description="Helical" evidence="1">
    <location>
        <begin position="65"/>
        <end position="86"/>
    </location>
</feature>
<evidence type="ECO:0000256" key="1">
    <source>
        <dbReference type="SAM" id="Phobius"/>
    </source>
</evidence>
<keyword evidence="1" id="KW-1133">Transmembrane helix</keyword>
<dbReference type="AlphaFoldDB" id="A0A2M8LGU2"/>